<feature type="signal peptide" evidence="1">
    <location>
        <begin position="1"/>
        <end position="17"/>
    </location>
</feature>
<dbReference type="AlphaFoldDB" id="A0A0B1S8W4"/>
<keyword evidence="1" id="KW-0732">Signal</keyword>
<dbReference type="OrthoDB" id="8117402at2759"/>
<sequence>MYRVYLVILIGLSALLPEDEVDEMLYGFRQLNPSVVLSVPTSMNSQTDTVTDTAADSTSSSVDLKPLKDTLHTSLFQPPVTLNEETPILPDPFQTILELLNNQHAPPFPVKPSPIRKNHSSLSVERFGSRVECAMCKAPVESKRTMLVGHAKSHCPQRQWQCPI</sequence>
<name>A0A0B1S8W4_OESDE</name>
<keyword evidence="3" id="KW-1185">Reference proteome</keyword>
<evidence type="ECO:0000313" key="2">
    <source>
        <dbReference type="EMBL" id="KHJ81723.1"/>
    </source>
</evidence>
<reference evidence="2 3" key="1">
    <citation type="submission" date="2014-03" db="EMBL/GenBank/DDBJ databases">
        <title>Draft genome of the hookworm Oesophagostomum dentatum.</title>
        <authorList>
            <person name="Mitreva M."/>
        </authorList>
    </citation>
    <scope>NUCLEOTIDE SEQUENCE [LARGE SCALE GENOMIC DNA]</scope>
    <source>
        <strain evidence="2 3">OD-Hann</strain>
    </source>
</reference>
<proteinExistence type="predicted"/>
<protein>
    <recommendedName>
        <fullName evidence="4">C2H2-type domain-containing protein</fullName>
    </recommendedName>
</protein>
<organism evidence="2 3">
    <name type="scientific">Oesophagostomum dentatum</name>
    <name type="common">Nodular worm</name>
    <dbReference type="NCBI Taxonomy" id="61180"/>
    <lineage>
        <taxon>Eukaryota</taxon>
        <taxon>Metazoa</taxon>
        <taxon>Ecdysozoa</taxon>
        <taxon>Nematoda</taxon>
        <taxon>Chromadorea</taxon>
        <taxon>Rhabditida</taxon>
        <taxon>Rhabditina</taxon>
        <taxon>Rhabditomorpha</taxon>
        <taxon>Strongyloidea</taxon>
        <taxon>Strongylidae</taxon>
        <taxon>Oesophagostomum</taxon>
    </lineage>
</organism>
<feature type="non-terminal residue" evidence="2">
    <location>
        <position position="164"/>
    </location>
</feature>
<evidence type="ECO:0000313" key="3">
    <source>
        <dbReference type="Proteomes" id="UP000053660"/>
    </source>
</evidence>
<evidence type="ECO:0000256" key="1">
    <source>
        <dbReference type="SAM" id="SignalP"/>
    </source>
</evidence>
<dbReference type="EMBL" id="KN586327">
    <property type="protein sequence ID" value="KHJ81723.1"/>
    <property type="molecule type" value="Genomic_DNA"/>
</dbReference>
<gene>
    <name evidence="2" type="ORF">OESDEN_18589</name>
</gene>
<dbReference type="Proteomes" id="UP000053660">
    <property type="component" value="Unassembled WGS sequence"/>
</dbReference>
<feature type="chain" id="PRO_5002082320" description="C2H2-type domain-containing protein" evidence="1">
    <location>
        <begin position="18"/>
        <end position="164"/>
    </location>
</feature>
<accession>A0A0B1S8W4</accession>
<evidence type="ECO:0008006" key="4">
    <source>
        <dbReference type="Google" id="ProtNLM"/>
    </source>
</evidence>